<evidence type="ECO:0000256" key="3">
    <source>
        <dbReference type="ARBA" id="ARBA00039568"/>
    </source>
</evidence>
<reference evidence="8" key="1">
    <citation type="submission" date="2025-08" db="UniProtKB">
        <authorList>
            <consortium name="RefSeq"/>
        </authorList>
    </citation>
    <scope>IDENTIFICATION</scope>
    <source>
        <tissue evidence="8">Spleen</tissue>
    </source>
</reference>
<evidence type="ECO:0000256" key="2">
    <source>
        <dbReference type="ARBA" id="ARBA00038357"/>
    </source>
</evidence>
<dbReference type="PANTHER" id="PTHR10281">
    <property type="entry name" value="MEMBRANE-ASSOCIATED PROGESTERONE RECEPTOR COMPONENT-RELATED"/>
    <property type="match status" value="1"/>
</dbReference>
<dbReference type="SMART" id="SM01117">
    <property type="entry name" value="Cyt-b5"/>
    <property type="match status" value="1"/>
</dbReference>
<dbReference type="Pfam" id="PF00173">
    <property type="entry name" value="Cyt-b5"/>
    <property type="match status" value="1"/>
</dbReference>
<dbReference type="GeneID" id="110193136"/>
<dbReference type="GO" id="GO:0016020">
    <property type="term" value="C:membrane"/>
    <property type="evidence" value="ECO:0007669"/>
    <property type="project" value="TreeGrafter"/>
</dbReference>
<dbReference type="SUPFAM" id="SSF55856">
    <property type="entry name" value="Cytochrome b5-like heme/steroid binding domain"/>
    <property type="match status" value="1"/>
</dbReference>
<dbReference type="Gene3D" id="3.10.120.10">
    <property type="entry name" value="Cytochrome b5-like heme/steroid binding domain"/>
    <property type="match status" value="1"/>
</dbReference>
<name>A0A6P5IH19_PHACI</name>
<evidence type="ECO:0000256" key="4">
    <source>
        <dbReference type="ARBA" id="ARBA00042241"/>
    </source>
</evidence>
<gene>
    <name evidence="8" type="primary">LOC110193136</name>
</gene>
<organism evidence="7 8">
    <name type="scientific">Phascolarctos cinereus</name>
    <name type="common">Koala</name>
    <dbReference type="NCBI Taxonomy" id="38626"/>
    <lineage>
        <taxon>Eukaryota</taxon>
        <taxon>Metazoa</taxon>
        <taxon>Chordata</taxon>
        <taxon>Craniata</taxon>
        <taxon>Vertebrata</taxon>
        <taxon>Euteleostomi</taxon>
        <taxon>Mammalia</taxon>
        <taxon>Metatheria</taxon>
        <taxon>Diprotodontia</taxon>
        <taxon>Phascolarctidae</taxon>
        <taxon>Phascolarctos</taxon>
    </lineage>
</organism>
<comment type="similarity">
    <text evidence="2">Belongs to the cytochrome b5 family. MAPR subfamily.</text>
</comment>
<evidence type="ECO:0000259" key="6">
    <source>
        <dbReference type="SMART" id="SM01117"/>
    </source>
</evidence>
<dbReference type="InParanoid" id="A0A6P5IH19"/>
<comment type="function">
    <text evidence="1">Heme-binding protein which promotes neuronal but not astrocyte differentiation.</text>
</comment>
<accession>A0A6P5IH19</accession>
<feature type="compositionally biased region" description="Low complexity" evidence="5">
    <location>
        <begin position="186"/>
        <end position="198"/>
    </location>
</feature>
<feature type="region of interest" description="Disordered" evidence="5">
    <location>
        <begin position="185"/>
        <end position="215"/>
    </location>
</feature>
<dbReference type="GO" id="GO:0012505">
    <property type="term" value="C:endomembrane system"/>
    <property type="evidence" value="ECO:0007669"/>
    <property type="project" value="TreeGrafter"/>
</dbReference>
<protein>
    <recommendedName>
        <fullName evidence="3">Neuferricin</fullName>
    </recommendedName>
    <alternativeName>
        <fullName evidence="4">Cytochrome b5 domain-containing protein 2</fullName>
    </alternativeName>
</protein>
<feature type="domain" description="Cytochrome b5 heme-binding" evidence="6">
    <location>
        <begin position="2"/>
        <end position="98"/>
    </location>
</feature>
<dbReference type="Proteomes" id="UP000515140">
    <property type="component" value="Unplaced"/>
</dbReference>
<dbReference type="RefSeq" id="XP_020820413.1">
    <property type="nucleotide sequence ID" value="XM_020964754.1"/>
</dbReference>
<sequence length="227" mass="24556">MLRASELAQYRGGAAEPGLYLALLGRVFDVAAGRAHYARGRAYGGLAGRDASRAFVTGDFSEKELSDDVSDFSPSQMLILQDWLQFYEKNYVSVGKLIGRFYEENGDPTPALLLAEATMAQGVSARATENQQRQQFPACNSEWSSGSPGRFWCSQQSGGVSRDWTGVPRKLYEPGGKKPRCVCVRTTGPPTSQTSSSGHGDRGDLDNPTLQEYAGCPPLASSCLLQD</sequence>
<evidence type="ECO:0000313" key="7">
    <source>
        <dbReference type="Proteomes" id="UP000515140"/>
    </source>
</evidence>
<evidence type="ECO:0000256" key="5">
    <source>
        <dbReference type="SAM" id="MobiDB-lite"/>
    </source>
</evidence>
<evidence type="ECO:0000256" key="1">
    <source>
        <dbReference type="ARBA" id="ARBA00037690"/>
    </source>
</evidence>
<keyword evidence="7" id="KW-1185">Reference proteome</keyword>
<dbReference type="KEGG" id="pcw:110193136"/>
<dbReference type="InterPro" id="IPR001199">
    <property type="entry name" value="Cyt_B5-like_heme/steroid-bd"/>
</dbReference>
<dbReference type="FunCoup" id="A0A6P5IH19">
    <property type="interactions" value="1640"/>
</dbReference>
<proteinExistence type="inferred from homology"/>
<dbReference type="InterPro" id="IPR036400">
    <property type="entry name" value="Cyt_B5-like_heme/steroid_sf"/>
</dbReference>
<evidence type="ECO:0000313" key="8">
    <source>
        <dbReference type="RefSeq" id="XP_020820413.1"/>
    </source>
</evidence>
<dbReference type="AlphaFoldDB" id="A0A6P5IH19"/>
<dbReference type="InterPro" id="IPR050577">
    <property type="entry name" value="MAPR/NEUFC/NENF-like"/>
</dbReference>
<dbReference type="PANTHER" id="PTHR10281:SF4">
    <property type="entry name" value="NEUFERRICIN"/>
    <property type="match status" value="1"/>
</dbReference>